<reference evidence="2" key="1">
    <citation type="submission" date="2013-11" db="EMBL/GenBank/DDBJ databases">
        <title>Microbial diversity, functional groups and degradation webs in Northern and Southern Mediterranean and Red Sea marine crude oil polluted sites.</title>
        <authorList>
            <person name="Daffonchio D."/>
            <person name="Mapelli F."/>
            <person name="Ferrer M."/>
            <person name="Richter M."/>
            <person name="Cherif A."/>
            <person name="Malkawi H.I."/>
            <person name="Yakimov M.M."/>
            <person name="Abdel-Fattah Y.R."/>
            <person name="Blaghen M."/>
            <person name="Golyshin P.N."/>
            <person name="Kalogerakis N."/>
            <person name="Boon N."/>
            <person name="Magagnini M."/>
            <person name="Fava F."/>
        </authorList>
    </citation>
    <scope>NUCLEOTIDE SEQUENCE</scope>
</reference>
<sequence>MQYVQAMKRSIIADVVAIAAIALLITITFYWIEARREVIILCDNFTPGVLKKSVERQLDTAELLLWDTTFVANGSKIEAYSPLHLGIMQCNIEFNKQDIVVFSYVE</sequence>
<name>A0A1B6NT92_9ZZZZ</name>
<feature type="transmembrane region" description="Helical" evidence="1">
    <location>
        <begin position="12"/>
        <end position="32"/>
    </location>
</feature>
<evidence type="ECO:0000313" key="2">
    <source>
        <dbReference type="EMBL" id="KTF06696.1"/>
    </source>
</evidence>
<comment type="caution">
    <text evidence="2">The sequence shown here is derived from an EMBL/GenBank/DDBJ whole genome shotgun (WGS) entry which is preliminary data.</text>
</comment>
<keyword evidence="1" id="KW-0812">Transmembrane</keyword>
<organism evidence="2">
    <name type="scientific">marine sediment metagenome</name>
    <dbReference type="NCBI Taxonomy" id="412755"/>
    <lineage>
        <taxon>unclassified sequences</taxon>
        <taxon>metagenomes</taxon>
        <taxon>ecological metagenomes</taxon>
    </lineage>
</organism>
<dbReference type="EMBL" id="AYSL01000993">
    <property type="protein sequence ID" value="KTF06696.1"/>
    <property type="molecule type" value="Genomic_DNA"/>
</dbReference>
<keyword evidence="1" id="KW-1133">Transmembrane helix</keyword>
<proteinExistence type="predicted"/>
<accession>A0A1B6NT92</accession>
<keyword evidence="1" id="KW-0472">Membrane</keyword>
<dbReference type="AlphaFoldDB" id="A0A1B6NT92"/>
<gene>
    <name evidence="2" type="ORF">MGSAQ_001808</name>
</gene>
<protein>
    <submittedName>
        <fullName evidence="2">Uncharacterized protein</fullName>
    </submittedName>
</protein>
<evidence type="ECO:0000256" key="1">
    <source>
        <dbReference type="SAM" id="Phobius"/>
    </source>
</evidence>